<name>A0A6I6MHM1_9CAUL</name>
<feature type="transmembrane region" description="Helical" evidence="1">
    <location>
        <begin position="94"/>
        <end position="111"/>
    </location>
</feature>
<feature type="transmembrane region" description="Helical" evidence="1">
    <location>
        <begin position="29"/>
        <end position="46"/>
    </location>
</feature>
<dbReference type="KEGG" id="tsv:DSM104635_00733"/>
<evidence type="ECO:0000259" key="2">
    <source>
        <dbReference type="Pfam" id="PF00565"/>
    </source>
</evidence>
<dbReference type="AlphaFoldDB" id="A0A6I6MHM1"/>
<feature type="transmembrane region" description="Helical" evidence="1">
    <location>
        <begin position="123"/>
        <end position="149"/>
    </location>
</feature>
<dbReference type="EMBL" id="CP047045">
    <property type="protein sequence ID" value="QGZ93919.1"/>
    <property type="molecule type" value="Genomic_DNA"/>
</dbReference>
<sequence>MELAFALLVAALAVFWISTRQIKQPWRLLIWVSGVALLVAATILVFRQNDHVGLFRAIGNLWESRDSPSSGILVQAFRRNVGGVAQFVPQLMDVFLAAGAVLAAAAFAAFTPGERTERLVRPLILGTLAFMLGGVVSLSVVAIGFGGYVKPRTHLGYVSDANVHDGDSFYIGEIPMRLWGADAPESDQECSNGTDCGELARTHLVELMDGALIQCDQRLSQRTQRPRDSFGRALVQCWAWREREPRVDLAEQMIREGYAIQYEGRDYGYSDAEADGGSRNLMLTCTLRPDRWRNDDEARLLFEATRTVQEGVRTMGACP</sequence>
<protein>
    <recommendedName>
        <fullName evidence="2">TNase-like domain-containing protein</fullName>
    </recommendedName>
</protein>
<reference evidence="4" key="1">
    <citation type="submission" date="2019-12" db="EMBL/GenBank/DDBJ databases">
        <title>Complete genome of Terracaulis silvestris 0127_4.</title>
        <authorList>
            <person name="Vieira S."/>
            <person name="Riedel T."/>
            <person name="Sproer C."/>
            <person name="Pascual J."/>
            <person name="Boedeker C."/>
            <person name="Overmann J."/>
        </authorList>
    </citation>
    <scope>NUCLEOTIDE SEQUENCE [LARGE SCALE GENOMIC DNA]</scope>
    <source>
        <strain evidence="4">0127_4</strain>
    </source>
</reference>
<keyword evidence="1" id="KW-0472">Membrane</keyword>
<dbReference type="InterPro" id="IPR035437">
    <property type="entry name" value="SNase_OB-fold_sf"/>
</dbReference>
<accession>A0A6I6MHM1</accession>
<keyword evidence="1" id="KW-1133">Transmembrane helix</keyword>
<dbReference type="SUPFAM" id="SSF50199">
    <property type="entry name" value="Staphylococcal nuclease"/>
    <property type="match status" value="1"/>
</dbReference>
<gene>
    <name evidence="3" type="ORF">DSM104635_00733</name>
</gene>
<dbReference type="Pfam" id="PF00565">
    <property type="entry name" value="SNase"/>
    <property type="match status" value="1"/>
</dbReference>
<evidence type="ECO:0000313" key="4">
    <source>
        <dbReference type="Proteomes" id="UP000431269"/>
    </source>
</evidence>
<evidence type="ECO:0000313" key="3">
    <source>
        <dbReference type="EMBL" id="QGZ93919.1"/>
    </source>
</evidence>
<proteinExistence type="predicted"/>
<dbReference type="Proteomes" id="UP000431269">
    <property type="component" value="Chromosome"/>
</dbReference>
<dbReference type="RefSeq" id="WP_158764900.1">
    <property type="nucleotide sequence ID" value="NZ_CP047045.1"/>
</dbReference>
<organism evidence="3 4">
    <name type="scientific">Terricaulis silvestris</name>
    <dbReference type="NCBI Taxonomy" id="2686094"/>
    <lineage>
        <taxon>Bacteria</taxon>
        <taxon>Pseudomonadati</taxon>
        <taxon>Pseudomonadota</taxon>
        <taxon>Alphaproteobacteria</taxon>
        <taxon>Caulobacterales</taxon>
        <taxon>Caulobacteraceae</taxon>
        <taxon>Terricaulis</taxon>
    </lineage>
</organism>
<keyword evidence="4" id="KW-1185">Reference proteome</keyword>
<dbReference type="Gene3D" id="2.40.50.90">
    <property type="match status" value="1"/>
</dbReference>
<feature type="domain" description="TNase-like" evidence="2">
    <location>
        <begin position="176"/>
        <end position="264"/>
    </location>
</feature>
<evidence type="ECO:0000256" key="1">
    <source>
        <dbReference type="SAM" id="Phobius"/>
    </source>
</evidence>
<dbReference type="InterPro" id="IPR016071">
    <property type="entry name" value="Staphylococal_nuclease_OB-fold"/>
</dbReference>
<keyword evidence="1" id="KW-0812">Transmembrane</keyword>